<dbReference type="InterPro" id="IPR011701">
    <property type="entry name" value="MFS"/>
</dbReference>
<evidence type="ECO:0000256" key="4">
    <source>
        <dbReference type="ARBA" id="ARBA00022989"/>
    </source>
</evidence>
<evidence type="ECO:0000256" key="2">
    <source>
        <dbReference type="ARBA" id="ARBA00022475"/>
    </source>
</evidence>
<dbReference type="PANTHER" id="PTHR23513:SF6">
    <property type="entry name" value="MAJOR FACILITATOR SUPERFAMILY ASSOCIATED DOMAIN-CONTAINING PROTEIN"/>
    <property type="match status" value="1"/>
</dbReference>
<dbReference type="PANTHER" id="PTHR23513">
    <property type="entry name" value="INTEGRAL MEMBRANE EFFLUX PROTEIN-RELATED"/>
    <property type="match status" value="1"/>
</dbReference>
<evidence type="ECO:0000259" key="7">
    <source>
        <dbReference type="PROSITE" id="PS50850"/>
    </source>
</evidence>
<keyword evidence="4 6" id="KW-1133">Transmembrane helix</keyword>
<evidence type="ECO:0000313" key="8">
    <source>
        <dbReference type="EMBL" id="MFC6759744.1"/>
    </source>
</evidence>
<feature type="transmembrane region" description="Helical" evidence="6">
    <location>
        <begin position="209"/>
        <end position="232"/>
    </location>
</feature>
<dbReference type="CDD" id="cd06173">
    <property type="entry name" value="MFS_MefA_like"/>
    <property type="match status" value="1"/>
</dbReference>
<name>A0ABW2B2E1_9RHOB</name>
<protein>
    <submittedName>
        <fullName evidence="8">MFS transporter</fullName>
    </submittedName>
</protein>
<feature type="transmembrane region" description="Helical" evidence="6">
    <location>
        <begin position="39"/>
        <end position="62"/>
    </location>
</feature>
<feature type="transmembrane region" description="Helical" evidence="6">
    <location>
        <begin position="340"/>
        <end position="362"/>
    </location>
</feature>
<reference evidence="9" key="1">
    <citation type="journal article" date="2019" name="Int. J. Syst. Evol. Microbiol.">
        <title>The Global Catalogue of Microorganisms (GCM) 10K type strain sequencing project: providing services to taxonomists for standard genome sequencing and annotation.</title>
        <authorList>
            <consortium name="The Broad Institute Genomics Platform"/>
            <consortium name="The Broad Institute Genome Sequencing Center for Infectious Disease"/>
            <person name="Wu L."/>
            <person name="Ma J."/>
        </authorList>
    </citation>
    <scope>NUCLEOTIDE SEQUENCE [LARGE SCALE GENOMIC DNA]</scope>
    <source>
        <strain evidence="9">CCUG 66188</strain>
    </source>
</reference>
<keyword evidence="5 6" id="KW-0472">Membrane</keyword>
<dbReference type="Proteomes" id="UP001596353">
    <property type="component" value="Unassembled WGS sequence"/>
</dbReference>
<evidence type="ECO:0000256" key="1">
    <source>
        <dbReference type="ARBA" id="ARBA00004651"/>
    </source>
</evidence>
<feature type="transmembrane region" description="Helical" evidence="6">
    <location>
        <begin position="161"/>
        <end position="180"/>
    </location>
</feature>
<dbReference type="InterPro" id="IPR036259">
    <property type="entry name" value="MFS_trans_sf"/>
</dbReference>
<keyword evidence="3 6" id="KW-0812">Transmembrane</keyword>
<feature type="transmembrane region" description="Helical" evidence="6">
    <location>
        <begin position="137"/>
        <end position="155"/>
    </location>
</feature>
<dbReference type="EMBL" id="JBHSWG010000001">
    <property type="protein sequence ID" value="MFC6759744.1"/>
    <property type="molecule type" value="Genomic_DNA"/>
</dbReference>
<evidence type="ECO:0000256" key="5">
    <source>
        <dbReference type="ARBA" id="ARBA00023136"/>
    </source>
</evidence>
<feature type="transmembrane region" description="Helical" evidence="6">
    <location>
        <begin position="96"/>
        <end position="116"/>
    </location>
</feature>
<feature type="transmembrane region" description="Helical" evidence="6">
    <location>
        <begin position="302"/>
        <end position="320"/>
    </location>
</feature>
<feature type="transmembrane region" description="Helical" evidence="6">
    <location>
        <begin position="368"/>
        <end position="385"/>
    </location>
</feature>
<evidence type="ECO:0000256" key="3">
    <source>
        <dbReference type="ARBA" id="ARBA00022692"/>
    </source>
</evidence>
<sequence>MTPLTRLILSAHCMNIADHIALVAVPIVAALAFDASPAVIGVLVACQSSAHLIGSLPFGLVVDQFQLRTSVIWSTLIATLGFGAAATALLSGSVAIFGLAIALAGLGNVLYGLSTLSIAPKVVAASELGTANARLSLPRSIASFLVPLSLGFLLAPDTAVLIFWAATICAVVAFTCLRGLPAISRPKAAKQSILARLASGGIFVIRHKLLLPISLCAVFWNLAFAILLVLMVPVVTQVYHADPVLFARAMAAFGLAAIAGTWVMGRISSRVAPNLILLFGPGSSVLASALLLFVPARHPETLLYAAFSLLGFGPSMWLVAQTTVRQLVTPEEMLGRVNSVIQTAIYGIRPLGALVAGLIATATTLETALWLVVGLFGLSFASALLSRLRTVKDYLALQSLPQM</sequence>
<evidence type="ECO:0000256" key="6">
    <source>
        <dbReference type="SAM" id="Phobius"/>
    </source>
</evidence>
<proteinExistence type="predicted"/>
<comment type="caution">
    <text evidence="8">The sequence shown here is derived from an EMBL/GenBank/DDBJ whole genome shotgun (WGS) entry which is preliminary data.</text>
</comment>
<organism evidence="8 9">
    <name type="scientific">Sulfitobacter porphyrae</name>
    <dbReference type="NCBI Taxonomy" id="1246864"/>
    <lineage>
        <taxon>Bacteria</taxon>
        <taxon>Pseudomonadati</taxon>
        <taxon>Pseudomonadota</taxon>
        <taxon>Alphaproteobacteria</taxon>
        <taxon>Rhodobacterales</taxon>
        <taxon>Roseobacteraceae</taxon>
        <taxon>Sulfitobacter</taxon>
    </lineage>
</organism>
<keyword evidence="9" id="KW-1185">Reference proteome</keyword>
<dbReference type="Pfam" id="PF07690">
    <property type="entry name" value="MFS_1"/>
    <property type="match status" value="1"/>
</dbReference>
<feature type="transmembrane region" description="Helical" evidence="6">
    <location>
        <begin position="7"/>
        <end position="33"/>
    </location>
</feature>
<feature type="transmembrane region" description="Helical" evidence="6">
    <location>
        <begin position="71"/>
        <end position="90"/>
    </location>
</feature>
<gene>
    <name evidence="8" type="ORF">ACFQFQ_09965</name>
</gene>
<feature type="domain" description="Major facilitator superfamily (MFS) profile" evidence="7">
    <location>
        <begin position="209"/>
        <end position="403"/>
    </location>
</feature>
<comment type="subcellular location">
    <subcellularLocation>
        <location evidence="1">Cell membrane</location>
        <topology evidence="1">Multi-pass membrane protein</topology>
    </subcellularLocation>
</comment>
<dbReference type="Gene3D" id="1.20.1250.20">
    <property type="entry name" value="MFS general substrate transporter like domains"/>
    <property type="match status" value="1"/>
</dbReference>
<accession>A0ABW2B2E1</accession>
<dbReference type="SUPFAM" id="SSF103473">
    <property type="entry name" value="MFS general substrate transporter"/>
    <property type="match status" value="1"/>
</dbReference>
<dbReference type="InterPro" id="IPR020846">
    <property type="entry name" value="MFS_dom"/>
</dbReference>
<feature type="transmembrane region" description="Helical" evidence="6">
    <location>
        <begin position="275"/>
        <end position="296"/>
    </location>
</feature>
<evidence type="ECO:0000313" key="9">
    <source>
        <dbReference type="Proteomes" id="UP001596353"/>
    </source>
</evidence>
<feature type="transmembrane region" description="Helical" evidence="6">
    <location>
        <begin position="244"/>
        <end position="263"/>
    </location>
</feature>
<keyword evidence="2" id="KW-1003">Cell membrane</keyword>
<dbReference type="PROSITE" id="PS50850">
    <property type="entry name" value="MFS"/>
    <property type="match status" value="1"/>
</dbReference>